<reference evidence="1" key="1">
    <citation type="submission" date="2016-10" db="EMBL/GenBank/DDBJ databases">
        <authorList>
            <person name="See-Too W.S."/>
        </authorList>
    </citation>
    <scope>NUCLEOTIDE SEQUENCE</scope>
    <source>
        <strain evidence="1">L10.15</strain>
    </source>
</reference>
<protein>
    <submittedName>
        <fullName evidence="1">STAS/SEC14 domain-containing protein</fullName>
    </submittedName>
</protein>
<organism evidence="1 2">
    <name type="scientific">Planococcus versutus</name>
    <dbReference type="NCBI Taxonomy" id="1302659"/>
    <lineage>
        <taxon>Bacteria</taxon>
        <taxon>Bacillati</taxon>
        <taxon>Bacillota</taxon>
        <taxon>Bacilli</taxon>
        <taxon>Bacillales</taxon>
        <taxon>Caryophanaceae</taxon>
        <taxon>Planococcus</taxon>
    </lineage>
</organism>
<dbReference type="InterPro" id="IPR021866">
    <property type="entry name" value="SpoIIAA-like"/>
</dbReference>
<name>A0A1B1S0G1_9BACL</name>
<dbReference type="STRING" id="1302659.I858_006530"/>
<dbReference type="InterPro" id="IPR038396">
    <property type="entry name" value="SpoIIAA-like_sf"/>
</dbReference>
<proteinExistence type="predicted"/>
<dbReference type="InterPro" id="IPR036513">
    <property type="entry name" value="STAS_dom_sf"/>
</dbReference>
<dbReference type="KEGG" id="pll:I858_006530"/>
<evidence type="ECO:0000313" key="1">
    <source>
        <dbReference type="EMBL" id="ANU26680.1"/>
    </source>
</evidence>
<keyword evidence="2" id="KW-1185">Reference proteome</keyword>
<gene>
    <name evidence="1" type="ORF">I858_006530</name>
</gene>
<dbReference type="Proteomes" id="UP000053354">
    <property type="component" value="Chromosome"/>
</dbReference>
<dbReference type="OrthoDB" id="2389786at2"/>
<dbReference type="Gene3D" id="3.40.50.10600">
    <property type="entry name" value="SpoIIaa-like domains"/>
    <property type="match status" value="1"/>
</dbReference>
<sequence length="118" mass="13582">MLSFVPSKDEETIAIEFEGTATHEDAMKIDRIIQEKFADKGKFNIYAIINNVEGPAFSGLEESMQVNMKAWHQFHKFAVISANSLPEQSAEVENLLPKLQVKYFNLDEMNDAWDWIQE</sequence>
<dbReference type="SUPFAM" id="SSF52091">
    <property type="entry name" value="SpoIIaa-like"/>
    <property type="match status" value="1"/>
</dbReference>
<dbReference type="Pfam" id="PF11964">
    <property type="entry name" value="SpoIIAA-like"/>
    <property type="match status" value="1"/>
</dbReference>
<dbReference type="AlphaFoldDB" id="A0A1B1S0G1"/>
<accession>A0A1B1S0G1</accession>
<dbReference type="RefSeq" id="WP_049693491.1">
    <property type="nucleotide sequence ID" value="NZ_CP016540.2"/>
</dbReference>
<evidence type="ECO:0000313" key="2">
    <source>
        <dbReference type="Proteomes" id="UP000053354"/>
    </source>
</evidence>
<dbReference type="EMBL" id="CP016540">
    <property type="protein sequence ID" value="ANU26680.1"/>
    <property type="molecule type" value="Genomic_DNA"/>
</dbReference>